<keyword evidence="2" id="KW-1185">Reference proteome</keyword>
<proteinExistence type="predicted"/>
<reference evidence="2" key="1">
    <citation type="journal article" date="2008" name="Nat. Genet.">
        <title>The Pristionchus pacificus genome provides a unique perspective on nematode lifestyle and parasitism.</title>
        <authorList>
            <person name="Dieterich C."/>
            <person name="Clifton S.W."/>
            <person name="Schuster L.N."/>
            <person name="Chinwalla A."/>
            <person name="Delehaunty K."/>
            <person name="Dinkelacker I."/>
            <person name="Fulton L."/>
            <person name="Fulton R."/>
            <person name="Godfrey J."/>
            <person name="Minx P."/>
            <person name="Mitreva M."/>
            <person name="Roeseler W."/>
            <person name="Tian H."/>
            <person name="Witte H."/>
            <person name="Yang S.P."/>
            <person name="Wilson R.K."/>
            <person name="Sommer R.J."/>
        </authorList>
    </citation>
    <scope>NUCLEOTIDE SEQUENCE [LARGE SCALE GENOMIC DNA]</scope>
    <source>
        <strain evidence="2">PS312</strain>
    </source>
</reference>
<organism evidence="1 2">
    <name type="scientific">Pristionchus pacificus</name>
    <name type="common">Parasitic nematode worm</name>
    <dbReference type="NCBI Taxonomy" id="54126"/>
    <lineage>
        <taxon>Eukaryota</taxon>
        <taxon>Metazoa</taxon>
        <taxon>Ecdysozoa</taxon>
        <taxon>Nematoda</taxon>
        <taxon>Chromadorea</taxon>
        <taxon>Rhabditida</taxon>
        <taxon>Rhabditina</taxon>
        <taxon>Diplogasteromorpha</taxon>
        <taxon>Diplogasteroidea</taxon>
        <taxon>Neodiplogasteridae</taxon>
        <taxon>Pristionchus</taxon>
    </lineage>
</organism>
<protein>
    <submittedName>
        <fullName evidence="1">Uncharacterized protein</fullName>
    </submittedName>
</protein>
<name>A0A2A6CCJ2_PRIPA</name>
<sequence length="84" mass="8909">MVPATVPPLPYLVLVGGPGERLHAAEVHDGEALVAQDVAWKEGIKARNAKKAGRLNAPSPTARAFIGTSSYYIFVMQNAPGVRL</sequence>
<accession>A0A8R1V0A2</accession>
<accession>A0A2A6CCJ2</accession>
<reference evidence="1" key="2">
    <citation type="submission" date="2022-06" db="UniProtKB">
        <authorList>
            <consortium name="EnsemblMetazoa"/>
        </authorList>
    </citation>
    <scope>IDENTIFICATION</scope>
    <source>
        <strain evidence="1">PS312</strain>
    </source>
</reference>
<evidence type="ECO:0000313" key="1">
    <source>
        <dbReference type="EnsemblMetazoa" id="PPA45177.1"/>
    </source>
</evidence>
<dbReference type="EnsemblMetazoa" id="PPA45177.1">
    <property type="protein sequence ID" value="PPA45177.1"/>
    <property type="gene ID" value="WBGene00283546"/>
</dbReference>
<dbReference type="AlphaFoldDB" id="A0A2A6CCJ2"/>
<dbReference type="Proteomes" id="UP000005239">
    <property type="component" value="Unassembled WGS sequence"/>
</dbReference>
<gene>
    <name evidence="1" type="primary">WBGene00283546</name>
</gene>
<evidence type="ECO:0000313" key="2">
    <source>
        <dbReference type="Proteomes" id="UP000005239"/>
    </source>
</evidence>